<dbReference type="EMBL" id="JADEWN010000117">
    <property type="protein sequence ID" value="MBE9193647.1"/>
    <property type="molecule type" value="Genomic_DNA"/>
</dbReference>
<reference evidence="1 2" key="1">
    <citation type="submission" date="2020-10" db="EMBL/GenBank/DDBJ databases">
        <authorList>
            <person name="Castelo-Branco R."/>
            <person name="Eusebio N."/>
            <person name="Adriana R."/>
            <person name="Vieira A."/>
            <person name="Brugerolle De Fraissinette N."/>
            <person name="Rezende De Castro R."/>
            <person name="Schneider M.P."/>
            <person name="Vasconcelos V."/>
            <person name="Leao P.N."/>
        </authorList>
    </citation>
    <scope>NUCLEOTIDE SEQUENCE [LARGE SCALE GENOMIC DNA]</scope>
    <source>
        <strain evidence="1 2">LEGE 06123</strain>
    </source>
</reference>
<dbReference type="PROSITE" id="PS51257">
    <property type="entry name" value="PROKAR_LIPOPROTEIN"/>
    <property type="match status" value="1"/>
</dbReference>
<keyword evidence="2" id="KW-1185">Reference proteome</keyword>
<proteinExistence type="predicted"/>
<evidence type="ECO:0000313" key="2">
    <source>
        <dbReference type="Proteomes" id="UP000651156"/>
    </source>
</evidence>
<comment type="caution">
    <text evidence="1">The sequence shown here is derived from an EMBL/GenBank/DDBJ whole genome shotgun (WGS) entry which is preliminary data.</text>
</comment>
<sequence length="51" mass="5750">MRISFRHFAYWLVLGVLTATILVACNSINNTRVTNSQPQADTNLRSKEQLG</sequence>
<name>A0ABR9UZA9_9CHRO</name>
<protein>
    <submittedName>
        <fullName evidence="1">Uncharacterized protein</fullName>
    </submittedName>
</protein>
<organism evidence="1 2">
    <name type="scientific">Gloeocapsopsis crepidinum LEGE 06123</name>
    <dbReference type="NCBI Taxonomy" id="588587"/>
    <lineage>
        <taxon>Bacteria</taxon>
        <taxon>Bacillati</taxon>
        <taxon>Cyanobacteriota</taxon>
        <taxon>Cyanophyceae</taxon>
        <taxon>Oscillatoriophycideae</taxon>
        <taxon>Chroococcales</taxon>
        <taxon>Chroococcaceae</taxon>
        <taxon>Gloeocapsopsis</taxon>
    </lineage>
</organism>
<accession>A0ABR9UZA9</accession>
<dbReference type="Proteomes" id="UP000651156">
    <property type="component" value="Unassembled WGS sequence"/>
</dbReference>
<evidence type="ECO:0000313" key="1">
    <source>
        <dbReference type="EMBL" id="MBE9193647.1"/>
    </source>
</evidence>
<gene>
    <name evidence="1" type="ORF">IQ230_25685</name>
</gene>